<dbReference type="Proteomes" id="UP000199800">
    <property type="component" value="Unassembled WGS sequence"/>
</dbReference>
<sequence>MDYKSIGLFISLLTYREMEMREKLAITRGKRDEVPVESISAI</sequence>
<reference evidence="1 2" key="1">
    <citation type="submission" date="2016-10" db="EMBL/GenBank/DDBJ databases">
        <authorList>
            <person name="de Groot N.N."/>
        </authorList>
    </citation>
    <scope>NUCLEOTIDE SEQUENCE [LARGE SCALE GENOMIC DNA]</scope>
    <source>
        <strain evidence="1 2">DSM 1801</strain>
    </source>
</reference>
<evidence type="ECO:0000313" key="1">
    <source>
        <dbReference type="EMBL" id="SET32689.1"/>
    </source>
</evidence>
<proteinExistence type="predicted"/>
<protein>
    <submittedName>
        <fullName evidence="1">Uncharacterized protein</fullName>
    </submittedName>
</protein>
<gene>
    <name evidence="1" type="ORF">SAMN04487772_11522</name>
</gene>
<name>A0A1I0DJN5_9FIRM</name>
<dbReference type="AlphaFoldDB" id="A0A1I0DJN5"/>
<evidence type="ECO:0000313" key="2">
    <source>
        <dbReference type="Proteomes" id="UP000199800"/>
    </source>
</evidence>
<accession>A0A1I0DJN5</accession>
<keyword evidence="2" id="KW-1185">Reference proteome</keyword>
<dbReference type="EMBL" id="FOHN01000015">
    <property type="protein sequence ID" value="SET32689.1"/>
    <property type="molecule type" value="Genomic_DNA"/>
</dbReference>
<organism evidence="1 2">
    <name type="scientific">[Clostridium] polysaccharolyticum</name>
    <dbReference type="NCBI Taxonomy" id="29364"/>
    <lineage>
        <taxon>Bacteria</taxon>
        <taxon>Bacillati</taxon>
        <taxon>Bacillota</taxon>
        <taxon>Clostridia</taxon>
        <taxon>Lachnospirales</taxon>
        <taxon>Lachnospiraceae</taxon>
    </lineage>
</organism>